<name>A0ABU5KNH2_9BACL</name>
<reference evidence="2 3" key="1">
    <citation type="submission" date="2023-12" db="EMBL/GenBank/DDBJ databases">
        <title>Jeotgalibacillus haloalkaliphilus sp. nov., a novel salt-tolerant bacteria, isolated from the estuary of the Fenhe River into the Yellow River.</title>
        <authorList>
            <person name="Li Y."/>
        </authorList>
    </citation>
    <scope>NUCLEOTIDE SEQUENCE [LARGE SCALE GENOMIC DNA]</scope>
    <source>
        <strain evidence="2 3">HH7-29</strain>
    </source>
</reference>
<dbReference type="InterPro" id="IPR010093">
    <property type="entry name" value="SinI_DNA-bd"/>
</dbReference>
<proteinExistence type="predicted"/>
<gene>
    <name evidence="2" type="ORF">UFB30_08535</name>
</gene>
<accession>A0ABU5KNH2</accession>
<evidence type="ECO:0000259" key="1">
    <source>
        <dbReference type="Pfam" id="PF12728"/>
    </source>
</evidence>
<organism evidence="2 3">
    <name type="scientific">Jeotgalibacillus haloalkalitolerans</name>
    <dbReference type="NCBI Taxonomy" id="3104292"/>
    <lineage>
        <taxon>Bacteria</taxon>
        <taxon>Bacillati</taxon>
        <taxon>Bacillota</taxon>
        <taxon>Bacilli</taxon>
        <taxon>Bacillales</taxon>
        <taxon>Caryophanaceae</taxon>
        <taxon>Jeotgalibacillus</taxon>
    </lineage>
</organism>
<dbReference type="RefSeq" id="WP_322421251.1">
    <property type="nucleotide sequence ID" value="NZ_JAXQNN010000002.1"/>
</dbReference>
<keyword evidence="3" id="KW-1185">Reference proteome</keyword>
<protein>
    <submittedName>
        <fullName evidence="2">Helix-turn-helix domain-containing protein</fullName>
    </submittedName>
</protein>
<dbReference type="InterPro" id="IPR041657">
    <property type="entry name" value="HTH_17"/>
</dbReference>
<evidence type="ECO:0000313" key="2">
    <source>
        <dbReference type="EMBL" id="MDZ5712276.1"/>
    </source>
</evidence>
<dbReference type="Proteomes" id="UP001292084">
    <property type="component" value="Unassembled WGS sequence"/>
</dbReference>
<evidence type="ECO:0000313" key="3">
    <source>
        <dbReference type="Proteomes" id="UP001292084"/>
    </source>
</evidence>
<dbReference type="NCBIfam" id="TIGR01764">
    <property type="entry name" value="excise"/>
    <property type="match status" value="1"/>
</dbReference>
<dbReference type="EMBL" id="JAXQNN010000002">
    <property type="protein sequence ID" value="MDZ5712276.1"/>
    <property type="molecule type" value="Genomic_DNA"/>
</dbReference>
<feature type="domain" description="Helix-turn-helix" evidence="1">
    <location>
        <begin position="16"/>
        <end position="64"/>
    </location>
</feature>
<dbReference type="Pfam" id="PF12728">
    <property type="entry name" value="HTH_17"/>
    <property type="match status" value="1"/>
</dbReference>
<sequence>MSQQFEFHVSSGLPQLYDVSEVATLLKTNKNMIYKLIDSGHLTALKLGRLKVTCYELEDFLRRNNGKDFSDLQNVTDFHIGINQSSEVG</sequence>
<comment type="caution">
    <text evidence="2">The sequence shown here is derived from an EMBL/GenBank/DDBJ whole genome shotgun (WGS) entry which is preliminary data.</text>
</comment>